<dbReference type="AlphaFoldDB" id="A0A554MWV4"/>
<dbReference type="EMBL" id="QMDX01000011">
    <property type="protein sequence ID" value="TSD09609.1"/>
    <property type="molecule type" value="Genomic_DNA"/>
</dbReference>
<evidence type="ECO:0000259" key="3">
    <source>
        <dbReference type="Pfam" id="PF03703"/>
    </source>
</evidence>
<accession>A0A554MWV4</accession>
<feature type="compositionally biased region" description="Basic and acidic residues" evidence="1">
    <location>
        <begin position="1"/>
        <end position="11"/>
    </location>
</feature>
<feature type="domain" description="YdbS-like PH" evidence="3">
    <location>
        <begin position="146"/>
        <end position="224"/>
    </location>
</feature>
<comment type="caution">
    <text evidence="4">The sequence shown here is derived from an EMBL/GenBank/DDBJ whole genome shotgun (WGS) entry which is preliminary data.</text>
</comment>
<dbReference type="PANTHER" id="PTHR34473:SF3">
    <property type="entry name" value="TRANSMEMBRANE PROTEIN-RELATED"/>
    <property type="match status" value="1"/>
</dbReference>
<dbReference type="Pfam" id="PF03703">
    <property type="entry name" value="bPH_2"/>
    <property type="match status" value="1"/>
</dbReference>
<sequence length="238" mass="25044">MSDGDGSRADDTEAGEAPVPDGTTRGPPADDTATDRTGRATATISEAATAPDDTSPASESPATGDDRTRTEPLQPSDIDVAELTGPERSLEPAVRLVWILRAAVSALVLGTVVGAVAAVFDLPLWAGPAVFALLFVLGAGRAHLRYESWSYRVRTDSLFLDRGVLTQVRTVVPYVRIQHVDASRGPVERAFGLATVVVYTAGSRGADVTIPGLTPERADDLQERLKRLAIAAEGEDAV</sequence>
<organism evidence="4 5">
    <name type="scientific">Haloglomus irregulare</name>
    <dbReference type="NCBI Taxonomy" id="2234134"/>
    <lineage>
        <taxon>Archaea</taxon>
        <taxon>Methanobacteriati</taxon>
        <taxon>Methanobacteriota</taxon>
        <taxon>Stenosarchaea group</taxon>
        <taxon>Halobacteria</taxon>
        <taxon>Halobacteriales</taxon>
        <taxon>Natronomonadaceae</taxon>
        <taxon>Haloglomus</taxon>
    </lineage>
</organism>
<gene>
    <name evidence="4" type="ORF">DP107_14625</name>
</gene>
<evidence type="ECO:0000313" key="5">
    <source>
        <dbReference type="Proteomes" id="UP000319894"/>
    </source>
</evidence>
<keyword evidence="5" id="KW-1185">Reference proteome</keyword>
<dbReference type="Proteomes" id="UP000319894">
    <property type="component" value="Unassembled WGS sequence"/>
</dbReference>
<keyword evidence="2" id="KW-1133">Transmembrane helix</keyword>
<evidence type="ECO:0000313" key="4">
    <source>
        <dbReference type="EMBL" id="TSD09609.1"/>
    </source>
</evidence>
<protein>
    <recommendedName>
        <fullName evidence="3">YdbS-like PH domain-containing protein</fullName>
    </recommendedName>
</protein>
<feature type="transmembrane region" description="Helical" evidence="2">
    <location>
        <begin position="125"/>
        <end position="144"/>
    </location>
</feature>
<evidence type="ECO:0000256" key="2">
    <source>
        <dbReference type="SAM" id="Phobius"/>
    </source>
</evidence>
<dbReference type="InParanoid" id="A0A554MWV4"/>
<feature type="transmembrane region" description="Helical" evidence="2">
    <location>
        <begin position="98"/>
        <end position="119"/>
    </location>
</feature>
<reference evidence="4 5" key="1">
    <citation type="submission" date="2018-06" db="EMBL/GenBank/DDBJ databases">
        <title>Natronomonas sp. F16-60 a new haloarchaeon isolated from a solar saltern of Isla Cristina, Huelva, Spain.</title>
        <authorList>
            <person name="Duran-Viseras A."/>
            <person name="Sanchez-Porro C."/>
            <person name="Ventosa A."/>
        </authorList>
    </citation>
    <scope>NUCLEOTIDE SEQUENCE [LARGE SCALE GENOMIC DNA]</scope>
    <source>
        <strain evidence="4 5">F16-60</strain>
    </source>
</reference>
<dbReference type="OrthoDB" id="301911at2157"/>
<dbReference type="PANTHER" id="PTHR34473">
    <property type="entry name" value="UPF0699 TRANSMEMBRANE PROTEIN YDBS"/>
    <property type="match status" value="1"/>
</dbReference>
<name>A0A554MWV4_9EURY</name>
<feature type="region of interest" description="Disordered" evidence="1">
    <location>
        <begin position="1"/>
        <end position="84"/>
    </location>
</feature>
<keyword evidence="2" id="KW-0812">Transmembrane</keyword>
<dbReference type="InterPro" id="IPR005182">
    <property type="entry name" value="YdbS-like_PH"/>
</dbReference>
<keyword evidence="2" id="KW-0472">Membrane</keyword>
<evidence type="ECO:0000256" key="1">
    <source>
        <dbReference type="SAM" id="MobiDB-lite"/>
    </source>
</evidence>
<proteinExistence type="predicted"/>